<accession>A0A840WJK6</accession>
<sequence length="557" mass="60674">MPSPSPSPTGPDVPAAAFEEMLRAARALLAMRHPLDAELAFSELLGTWWGERLPGVDVERLLGEGLITHATASGKPAGLGVLAAITALGTSASQRELAEQGMIALRERGLQAPAWAAQLGAVTPVAVYVSNDRFGDTDDVVCVFSRDAPDSGGSLPPEHALILVLDHNSGGLLRDVWVTTKVDLLLEQCRERARGDDFAHFEQLELSEARALLSRALERTERVVTGAAADPSAGPTVEPVGISAADLTGGSLAAHFALVASRVQRLPQPPEGVPTSPVPVWRRDSRAVLAARFLASDQAAELSDSYAASRCADHIIAHGCDVDSGRPLRVSPRKVESFLLHWLPGRVVLLPEEQESMPHVLAAWVRWAGSRTQLPEALVGATLDAVWETTSAFTKTYRDPARPLGLRQEAVRRLLPDGDFASLARRMFAFPLLASEIVTGAPEEFDPDTSKGRRALLRLDHYGEYEAATPHNGRHHSTGQDRWYRPVTGRDPERERELDRHERLAKRLWDGRPANLWAAARRMLDQGQDRPTVLSALTEVLFSATSESDLRRRLDAL</sequence>
<dbReference type="AlphaFoldDB" id="A0A840WJK6"/>
<organism evidence="2 3">
    <name type="scientific">Nocardiopsis metallicus</name>
    <dbReference type="NCBI Taxonomy" id="179819"/>
    <lineage>
        <taxon>Bacteria</taxon>
        <taxon>Bacillati</taxon>
        <taxon>Actinomycetota</taxon>
        <taxon>Actinomycetes</taxon>
        <taxon>Streptosporangiales</taxon>
        <taxon>Nocardiopsidaceae</taxon>
        <taxon>Nocardiopsis</taxon>
    </lineage>
</organism>
<evidence type="ECO:0000313" key="3">
    <source>
        <dbReference type="Proteomes" id="UP000579647"/>
    </source>
</evidence>
<evidence type="ECO:0000256" key="1">
    <source>
        <dbReference type="SAM" id="MobiDB-lite"/>
    </source>
</evidence>
<keyword evidence="3" id="KW-1185">Reference proteome</keyword>
<proteinExistence type="predicted"/>
<reference evidence="2 3" key="1">
    <citation type="submission" date="2020-08" db="EMBL/GenBank/DDBJ databases">
        <title>Sequencing the genomes of 1000 actinobacteria strains.</title>
        <authorList>
            <person name="Klenk H.-P."/>
        </authorList>
    </citation>
    <scope>NUCLEOTIDE SEQUENCE [LARGE SCALE GENOMIC DNA]</scope>
    <source>
        <strain evidence="2 3">DSM 44598</strain>
    </source>
</reference>
<feature type="region of interest" description="Disordered" evidence="1">
    <location>
        <begin position="467"/>
        <end position="496"/>
    </location>
</feature>
<evidence type="ECO:0000313" key="2">
    <source>
        <dbReference type="EMBL" id="MBB5492055.1"/>
    </source>
</evidence>
<gene>
    <name evidence="2" type="ORF">HNR07_003192</name>
</gene>
<feature type="compositionally biased region" description="Basic and acidic residues" evidence="1">
    <location>
        <begin position="478"/>
        <end position="496"/>
    </location>
</feature>
<comment type="caution">
    <text evidence="2">The sequence shown here is derived from an EMBL/GenBank/DDBJ whole genome shotgun (WGS) entry which is preliminary data.</text>
</comment>
<dbReference type="Proteomes" id="UP000579647">
    <property type="component" value="Unassembled WGS sequence"/>
</dbReference>
<name>A0A840WJK6_9ACTN</name>
<dbReference type="EMBL" id="JACHDO010000001">
    <property type="protein sequence ID" value="MBB5492055.1"/>
    <property type="molecule type" value="Genomic_DNA"/>
</dbReference>
<protein>
    <submittedName>
        <fullName evidence="2">Uncharacterized protein</fullName>
    </submittedName>
</protein>